<accession>A0A834IQY6</accession>
<evidence type="ECO:0000313" key="2">
    <source>
        <dbReference type="Proteomes" id="UP000625711"/>
    </source>
</evidence>
<reference evidence="1" key="1">
    <citation type="submission" date="2020-08" db="EMBL/GenBank/DDBJ databases">
        <title>Genome sequencing and assembly of the red palm weevil Rhynchophorus ferrugineus.</title>
        <authorList>
            <person name="Dias G.B."/>
            <person name="Bergman C.M."/>
            <person name="Manee M."/>
        </authorList>
    </citation>
    <scope>NUCLEOTIDE SEQUENCE</scope>
    <source>
        <strain evidence="1">AA-2017</strain>
        <tissue evidence="1">Whole larva</tissue>
    </source>
</reference>
<dbReference type="Gene3D" id="3.30.420.10">
    <property type="entry name" value="Ribonuclease H-like superfamily/Ribonuclease H"/>
    <property type="match status" value="1"/>
</dbReference>
<organism evidence="1 2">
    <name type="scientific">Rhynchophorus ferrugineus</name>
    <name type="common">Red palm weevil</name>
    <name type="synonym">Curculio ferrugineus</name>
    <dbReference type="NCBI Taxonomy" id="354439"/>
    <lineage>
        <taxon>Eukaryota</taxon>
        <taxon>Metazoa</taxon>
        <taxon>Ecdysozoa</taxon>
        <taxon>Arthropoda</taxon>
        <taxon>Hexapoda</taxon>
        <taxon>Insecta</taxon>
        <taxon>Pterygota</taxon>
        <taxon>Neoptera</taxon>
        <taxon>Endopterygota</taxon>
        <taxon>Coleoptera</taxon>
        <taxon>Polyphaga</taxon>
        <taxon>Cucujiformia</taxon>
        <taxon>Curculionidae</taxon>
        <taxon>Dryophthorinae</taxon>
        <taxon>Rhynchophorus</taxon>
    </lineage>
</organism>
<proteinExistence type="predicted"/>
<evidence type="ECO:0000313" key="1">
    <source>
        <dbReference type="EMBL" id="KAF7285557.1"/>
    </source>
</evidence>
<keyword evidence="2" id="KW-1185">Reference proteome</keyword>
<name>A0A834IQY6_RHYFE</name>
<sequence length="73" mass="8145">MPPTAPILLSATSIVSEIEATLGWTTIRKDDEVKEAVTKFISGLAAEFFEAGLQKWRTRQEKCVEKSGDYVKK</sequence>
<dbReference type="InterPro" id="IPR036397">
    <property type="entry name" value="RNaseH_sf"/>
</dbReference>
<dbReference type="Proteomes" id="UP000625711">
    <property type="component" value="Unassembled WGS sequence"/>
</dbReference>
<comment type="caution">
    <text evidence="1">The sequence shown here is derived from an EMBL/GenBank/DDBJ whole genome shotgun (WGS) entry which is preliminary data.</text>
</comment>
<dbReference type="EMBL" id="JAACXV010000052">
    <property type="protein sequence ID" value="KAF7285557.1"/>
    <property type="molecule type" value="Genomic_DNA"/>
</dbReference>
<dbReference type="AlphaFoldDB" id="A0A834IQY6"/>
<dbReference type="OrthoDB" id="616263at2759"/>
<gene>
    <name evidence="1" type="ORF">GWI33_010553</name>
</gene>
<protein>
    <submittedName>
        <fullName evidence="1">Uncharacterized protein</fullName>
    </submittedName>
</protein>
<dbReference type="GO" id="GO:0003676">
    <property type="term" value="F:nucleic acid binding"/>
    <property type="evidence" value="ECO:0007669"/>
    <property type="project" value="InterPro"/>
</dbReference>